<dbReference type="EMBL" id="QTSX02006605">
    <property type="protein sequence ID" value="KAJ9052786.1"/>
    <property type="molecule type" value="Genomic_DNA"/>
</dbReference>
<evidence type="ECO:0000313" key="1">
    <source>
        <dbReference type="EMBL" id="KAJ9052786.1"/>
    </source>
</evidence>
<proteinExistence type="predicted"/>
<dbReference type="Proteomes" id="UP001165960">
    <property type="component" value="Unassembled WGS sequence"/>
</dbReference>
<gene>
    <name evidence="1" type="ORF">DSO57_1030801</name>
</gene>
<keyword evidence="2" id="KW-1185">Reference proteome</keyword>
<comment type="caution">
    <text evidence="1">The sequence shown here is derived from an EMBL/GenBank/DDBJ whole genome shotgun (WGS) entry which is preliminary data.</text>
</comment>
<organism evidence="1 2">
    <name type="scientific">Entomophthora muscae</name>
    <dbReference type="NCBI Taxonomy" id="34485"/>
    <lineage>
        <taxon>Eukaryota</taxon>
        <taxon>Fungi</taxon>
        <taxon>Fungi incertae sedis</taxon>
        <taxon>Zoopagomycota</taxon>
        <taxon>Entomophthoromycotina</taxon>
        <taxon>Entomophthoromycetes</taxon>
        <taxon>Entomophthorales</taxon>
        <taxon>Entomophthoraceae</taxon>
        <taxon>Entomophthora</taxon>
    </lineage>
</organism>
<name>A0ACC2RRS8_9FUNG</name>
<reference evidence="1" key="1">
    <citation type="submission" date="2022-04" db="EMBL/GenBank/DDBJ databases">
        <title>Genome of the entomopathogenic fungus Entomophthora muscae.</title>
        <authorList>
            <person name="Elya C."/>
            <person name="Lovett B.R."/>
            <person name="Lee E."/>
            <person name="Macias A.M."/>
            <person name="Hajek A.E."/>
            <person name="De Bivort B.L."/>
            <person name="Kasson M.T."/>
            <person name="De Fine Licht H.H."/>
            <person name="Stajich J.E."/>
        </authorList>
    </citation>
    <scope>NUCLEOTIDE SEQUENCE</scope>
    <source>
        <strain evidence="1">Berkeley</strain>
    </source>
</reference>
<accession>A0ACC2RRS8</accession>
<sequence length="268" mass="30235">MSQNTISYLNDPDDFGGYSKIMVVLPLHRADEKAEYYAYVHSTQTVLDLKELVKSQLASQPPSNKQRVIYRGKVLSDSAILGPLLTETSEELPHFHVVVNNSSARLPYNGRASSSNTTPQPIQTTVSAPSAQSTNLPPPAYVEDEFFRNTSLPLSQNSLRNYMEAIREGTAELSTLPIVNHPIYYQFVTINGRAYLITVPPPERRSATRSTQGTRVEAVQADIRPLYLRAWENAHNLWPSVWLAIKLLFSMRYFPMAQAYTRKSFLGR</sequence>
<protein>
    <submittedName>
        <fullName evidence="1">Uncharacterized protein</fullName>
    </submittedName>
</protein>
<evidence type="ECO:0000313" key="2">
    <source>
        <dbReference type="Proteomes" id="UP001165960"/>
    </source>
</evidence>